<reference evidence="9 10" key="1">
    <citation type="journal article" date="2018" name="Int. J. Syst. Evol. Microbiol.">
        <title>Pseudooceanicola lipolyticus sp. nov., a marine alphaproteobacterium, reclassification of Oceanicola flagellatus as Pseudooceanicola flagellatus comb. nov. and emended description of the genus Pseudooceanicola.</title>
        <authorList>
            <person name="Huang M.-M."/>
            <person name="Guo L.-L."/>
            <person name="Wu Y.-H."/>
            <person name="Lai Q.-L."/>
            <person name="Shao Z.-Z."/>
            <person name="Wang C.-S."/>
            <person name="Wu M."/>
            <person name="Xu X.-W."/>
        </authorList>
    </citation>
    <scope>NUCLEOTIDE SEQUENCE [LARGE SCALE GENOMIC DNA]</scope>
    <source>
        <strain evidence="9 10">157</strain>
    </source>
</reference>
<evidence type="ECO:0000256" key="6">
    <source>
        <dbReference type="ARBA" id="ARBA00023136"/>
    </source>
</evidence>
<keyword evidence="3" id="KW-1003">Cell membrane</keyword>
<dbReference type="GO" id="GO:0005886">
    <property type="term" value="C:plasma membrane"/>
    <property type="evidence" value="ECO:0007669"/>
    <property type="project" value="UniProtKB-SubCell"/>
</dbReference>
<dbReference type="GO" id="GO:0071916">
    <property type="term" value="F:dipeptide transmembrane transporter activity"/>
    <property type="evidence" value="ECO:0007669"/>
    <property type="project" value="TreeGrafter"/>
</dbReference>
<dbReference type="EMBL" id="PGTB01000099">
    <property type="protein sequence ID" value="PJE35317.1"/>
    <property type="molecule type" value="Genomic_DNA"/>
</dbReference>
<name>A0A2M8IXQ6_9RHOB</name>
<dbReference type="SUPFAM" id="SSF161098">
    <property type="entry name" value="MetI-like"/>
    <property type="match status" value="1"/>
</dbReference>
<dbReference type="InterPro" id="IPR000515">
    <property type="entry name" value="MetI-like"/>
</dbReference>
<keyword evidence="2 7" id="KW-0813">Transport</keyword>
<comment type="caution">
    <text evidence="9">The sequence shown here is derived from an EMBL/GenBank/DDBJ whole genome shotgun (WGS) entry which is preliminary data.</text>
</comment>
<dbReference type="InterPro" id="IPR035906">
    <property type="entry name" value="MetI-like_sf"/>
</dbReference>
<proteinExistence type="inferred from homology"/>
<dbReference type="AlphaFoldDB" id="A0A2M8IXQ6"/>
<keyword evidence="4 7" id="KW-0812">Transmembrane</keyword>
<evidence type="ECO:0000256" key="7">
    <source>
        <dbReference type="RuleBase" id="RU363032"/>
    </source>
</evidence>
<dbReference type="Pfam" id="PF00528">
    <property type="entry name" value="BPD_transp_1"/>
    <property type="match status" value="1"/>
</dbReference>
<sequence length="314" mass="33793">MTYFLARRFGSFVLTLVAVSIVVFAVMNVLPGDPALTILGLDATEDALAALRDQLGLNQPLLQRYGAWVTGAMQGDFGVSHSFKVPVADLIAERLPMTLSLAVAGMGLTVVLALVLGVGAAANHRKAGDWGVMFLSQLGIAVPAFWLAILLVLLFAVKLRWLPPGGFPGWDEPGLAIKSLILPTVALALVQSAVLARVTRSSILEVMRQDYVRTARASGFSQTRVLWRHVLPNALVPIVTIVGMQFAALVTGTIVIENVFYLPGLGRLIFQSIANRDLPTVQALVMLFAAIVVTTNFIVDLAYLLIDPRLKART</sequence>
<comment type="subcellular location">
    <subcellularLocation>
        <location evidence="1 7">Cell membrane</location>
        <topology evidence="1 7">Multi-pass membrane protein</topology>
    </subcellularLocation>
</comment>
<comment type="similarity">
    <text evidence="7">Belongs to the binding-protein-dependent transport system permease family.</text>
</comment>
<evidence type="ECO:0000256" key="2">
    <source>
        <dbReference type="ARBA" id="ARBA00022448"/>
    </source>
</evidence>
<dbReference type="OrthoDB" id="9807402at2"/>
<dbReference type="Gene3D" id="1.10.3720.10">
    <property type="entry name" value="MetI-like"/>
    <property type="match status" value="1"/>
</dbReference>
<dbReference type="PROSITE" id="PS50928">
    <property type="entry name" value="ABC_TM1"/>
    <property type="match status" value="1"/>
</dbReference>
<feature type="transmembrane region" description="Helical" evidence="7">
    <location>
        <begin position="12"/>
        <end position="30"/>
    </location>
</feature>
<dbReference type="InterPro" id="IPR045621">
    <property type="entry name" value="BPD_transp_1_N"/>
</dbReference>
<gene>
    <name evidence="9" type="ORF">CVM52_17730</name>
</gene>
<evidence type="ECO:0000256" key="3">
    <source>
        <dbReference type="ARBA" id="ARBA00022475"/>
    </source>
</evidence>
<feature type="transmembrane region" description="Helical" evidence="7">
    <location>
        <begin position="99"/>
        <end position="122"/>
    </location>
</feature>
<feature type="domain" description="ABC transmembrane type-1" evidence="8">
    <location>
        <begin position="95"/>
        <end position="299"/>
    </location>
</feature>
<evidence type="ECO:0000313" key="9">
    <source>
        <dbReference type="EMBL" id="PJE35317.1"/>
    </source>
</evidence>
<feature type="transmembrane region" description="Helical" evidence="7">
    <location>
        <begin position="281"/>
        <end position="306"/>
    </location>
</feature>
<dbReference type="Proteomes" id="UP000231553">
    <property type="component" value="Unassembled WGS sequence"/>
</dbReference>
<keyword evidence="6 7" id="KW-0472">Membrane</keyword>
<protein>
    <submittedName>
        <fullName evidence="9">ABC transporter permease</fullName>
    </submittedName>
</protein>
<organism evidence="9 10">
    <name type="scientific">Pseudooceanicola lipolyticus</name>
    <dbReference type="NCBI Taxonomy" id="2029104"/>
    <lineage>
        <taxon>Bacteria</taxon>
        <taxon>Pseudomonadati</taxon>
        <taxon>Pseudomonadota</taxon>
        <taxon>Alphaproteobacteria</taxon>
        <taxon>Rhodobacterales</taxon>
        <taxon>Paracoccaceae</taxon>
        <taxon>Pseudooceanicola</taxon>
    </lineage>
</organism>
<feature type="transmembrane region" description="Helical" evidence="7">
    <location>
        <begin position="234"/>
        <end position="261"/>
    </location>
</feature>
<keyword evidence="10" id="KW-1185">Reference proteome</keyword>
<accession>A0A2M8IXQ6</accession>
<evidence type="ECO:0000256" key="1">
    <source>
        <dbReference type="ARBA" id="ARBA00004651"/>
    </source>
</evidence>
<dbReference type="PANTHER" id="PTHR43163">
    <property type="entry name" value="DIPEPTIDE TRANSPORT SYSTEM PERMEASE PROTEIN DPPB-RELATED"/>
    <property type="match status" value="1"/>
</dbReference>
<dbReference type="PANTHER" id="PTHR43163:SF6">
    <property type="entry name" value="DIPEPTIDE TRANSPORT SYSTEM PERMEASE PROTEIN DPPB-RELATED"/>
    <property type="match status" value="1"/>
</dbReference>
<evidence type="ECO:0000256" key="5">
    <source>
        <dbReference type="ARBA" id="ARBA00022989"/>
    </source>
</evidence>
<evidence type="ECO:0000259" key="8">
    <source>
        <dbReference type="PROSITE" id="PS50928"/>
    </source>
</evidence>
<dbReference type="CDD" id="cd06261">
    <property type="entry name" value="TM_PBP2"/>
    <property type="match status" value="1"/>
</dbReference>
<evidence type="ECO:0000256" key="4">
    <source>
        <dbReference type="ARBA" id="ARBA00022692"/>
    </source>
</evidence>
<dbReference type="RefSeq" id="WP_100163793.1">
    <property type="nucleotide sequence ID" value="NZ_PGTB01000099.1"/>
</dbReference>
<evidence type="ECO:0000313" key="10">
    <source>
        <dbReference type="Proteomes" id="UP000231553"/>
    </source>
</evidence>
<feature type="transmembrane region" description="Helical" evidence="7">
    <location>
        <begin position="177"/>
        <end position="198"/>
    </location>
</feature>
<dbReference type="Pfam" id="PF19300">
    <property type="entry name" value="BPD_transp_1_N"/>
    <property type="match status" value="1"/>
</dbReference>
<keyword evidence="5 7" id="KW-1133">Transmembrane helix</keyword>
<feature type="transmembrane region" description="Helical" evidence="7">
    <location>
        <begin position="134"/>
        <end position="157"/>
    </location>
</feature>